<proteinExistence type="predicted"/>
<dbReference type="PANTHER" id="PTHR36337">
    <property type="entry name" value="OBSCURIN-LIKE PROTEIN"/>
    <property type="match status" value="1"/>
</dbReference>
<dbReference type="PANTHER" id="PTHR36337:SF1">
    <property type="entry name" value="OBSCURIN-LIKE PROTEIN"/>
    <property type="match status" value="1"/>
</dbReference>
<dbReference type="EMBL" id="JALJOS010000085">
    <property type="protein sequence ID" value="KAK9816232.1"/>
    <property type="molecule type" value="Genomic_DNA"/>
</dbReference>
<reference evidence="1 2" key="1">
    <citation type="journal article" date="2024" name="Nat. Commun.">
        <title>Phylogenomics reveals the evolutionary origins of lichenization in chlorophyte algae.</title>
        <authorList>
            <person name="Puginier C."/>
            <person name="Libourel C."/>
            <person name="Otte J."/>
            <person name="Skaloud P."/>
            <person name="Haon M."/>
            <person name="Grisel S."/>
            <person name="Petersen M."/>
            <person name="Berrin J.G."/>
            <person name="Delaux P.M."/>
            <person name="Dal Grande F."/>
            <person name="Keller J."/>
        </authorList>
    </citation>
    <scope>NUCLEOTIDE SEQUENCE [LARGE SCALE GENOMIC DNA]</scope>
    <source>
        <strain evidence="1 2">SAG 2145</strain>
    </source>
</reference>
<comment type="caution">
    <text evidence="1">The sequence shown here is derived from an EMBL/GenBank/DDBJ whole genome shotgun (WGS) entry which is preliminary data.</text>
</comment>
<accession>A0AAW1Q5S9</accession>
<dbReference type="AlphaFoldDB" id="A0AAW1Q5S9"/>
<organism evidence="1 2">
    <name type="scientific">Apatococcus lobatus</name>
    <dbReference type="NCBI Taxonomy" id="904363"/>
    <lineage>
        <taxon>Eukaryota</taxon>
        <taxon>Viridiplantae</taxon>
        <taxon>Chlorophyta</taxon>
        <taxon>core chlorophytes</taxon>
        <taxon>Trebouxiophyceae</taxon>
        <taxon>Chlorellales</taxon>
        <taxon>Chlorellaceae</taxon>
        <taxon>Apatococcus</taxon>
    </lineage>
</organism>
<evidence type="ECO:0000313" key="2">
    <source>
        <dbReference type="Proteomes" id="UP001438707"/>
    </source>
</evidence>
<dbReference type="Proteomes" id="UP001438707">
    <property type="component" value="Unassembled WGS sequence"/>
</dbReference>
<sequence>MLAAHKEITLSLKLLADLRSQYKMLSSEQAAVLVSGLANAWTMPEDQTNALLLLSCWQPATRPGQLQEAVEAMTHCIAVPLPEPNLICAACLFLGSIVGDLQPVAADAAAATCLQGMQQAAGQLPAARLLPELLASCALMLPQLRAITGSWMLAAMLSLWCAPQQAPHPQNIMASGADLPGPDVSVEVMLPLYAALSSAGQSIMRQEAAHVSAAVPSQHWQSLDVAGMFELVTEALNSSCRRLQSAGCIAAAALLEAASQFSLSAFGQKRPAPLHALESFLSSITAKVAAEDIQPSWPRDNLMAGTASPDKQLLLDCLALSCSMSHQACGRPPAGKDLLICQQKCAWHSLLGLRQLHAAAAKTISGSAATQALRCQLDSPAAALLPVLLRSSTDAIRVLPASAIAGFWNLLRQASRLFFEEQVSLASSTSAAWMQDVDQALRNQALDQLYMTSIIWLTGLWDKTCQLAAAHPLVQGDHSIHSQDQASMAISLLDSIAYLQPAHIRLSIVSKAVSEALLHVSACPQAAEALLLCIPACSGRALSRGKAKQEQTVAGSLTSNPMMDRLQFLLQIAAPCLSSAPQAKAAGGAVSIALSLLHSPRRSASGAAHMFLISCLQDDHENEALAIAYMHEALQLYPTMTAEPALRHALETMLRSLPPSSLVPVLILRRLADALNRHQSGCLKAEAESPSLEWQALMGMLASSLLLISLQVLPDAVELMTHIVSALPPRHFASACQQLHDTIAASNDHARKTKLLRWYQANVDRHAQDKDLSTMFHQPAEHLA</sequence>
<evidence type="ECO:0000313" key="1">
    <source>
        <dbReference type="EMBL" id="KAK9816232.1"/>
    </source>
</evidence>
<name>A0AAW1Q5S9_9CHLO</name>
<keyword evidence="2" id="KW-1185">Reference proteome</keyword>
<protein>
    <submittedName>
        <fullName evidence="1">Uncharacterized protein</fullName>
    </submittedName>
</protein>
<gene>
    <name evidence="1" type="ORF">WJX74_000363</name>
</gene>